<dbReference type="Pfam" id="PF00172">
    <property type="entry name" value="Zn_clus"/>
    <property type="match status" value="1"/>
</dbReference>
<feature type="region of interest" description="Disordered" evidence="7">
    <location>
        <begin position="529"/>
        <end position="599"/>
    </location>
</feature>
<dbReference type="GO" id="GO:0008270">
    <property type="term" value="F:zinc ion binding"/>
    <property type="evidence" value="ECO:0007669"/>
    <property type="project" value="InterPro"/>
</dbReference>
<evidence type="ECO:0000256" key="4">
    <source>
        <dbReference type="ARBA" id="ARBA00023125"/>
    </source>
</evidence>
<dbReference type="GO" id="GO:0045944">
    <property type="term" value="P:positive regulation of transcription by RNA polymerase II"/>
    <property type="evidence" value="ECO:0007669"/>
    <property type="project" value="TreeGrafter"/>
</dbReference>
<dbReference type="InterPro" id="IPR036864">
    <property type="entry name" value="Zn2-C6_fun-type_DNA-bd_sf"/>
</dbReference>
<keyword evidence="5" id="KW-0804">Transcription</keyword>
<dbReference type="GO" id="GO:0000981">
    <property type="term" value="F:DNA-binding transcription factor activity, RNA polymerase II-specific"/>
    <property type="evidence" value="ECO:0007669"/>
    <property type="project" value="InterPro"/>
</dbReference>
<reference evidence="9" key="1">
    <citation type="submission" date="2022-07" db="EMBL/GenBank/DDBJ databases">
        <title>Fungi with potential for degradation of polypropylene.</title>
        <authorList>
            <person name="Gostincar C."/>
        </authorList>
    </citation>
    <scope>NUCLEOTIDE SEQUENCE</scope>
    <source>
        <strain evidence="9">EXF-13287</strain>
    </source>
</reference>
<dbReference type="PANTHER" id="PTHR37534">
    <property type="entry name" value="TRANSCRIPTIONAL ACTIVATOR PROTEIN UGA3"/>
    <property type="match status" value="1"/>
</dbReference>
<feature type="region of interest" description="Disordered" evidence="7">
    <location>
        <begin position="85"/>
        <end position="121"/>
    </location>
</feature>
<evidence type="ECO:0000256" key="1">
    <source>
        <dbReference type="ARBA" id="ARBA00004123"/>
    </source>
</evidence>
<dbReference type="InterPro" id="IPR021858">
    <property type="entry name" value="Fun_TF"/>
</dbReference>
<feature type="region of interest" description="Disordered" evidence="7">
    <location>
        <begin position="712"/>
        <end position="731"/>
    </location>
</feature>
<evidence type="ECO:0000313" key="9">
    <source>
        <dbReference type="EMBL" id="KAJ9165272.1"/>
    </source>
</evidence>
<dbReference type="PANTHER" id="PTHR37534:SF15">
    <property type="entry name" value="ZN(II)2CYS6 TRANSCRIPTION FACTOR (EUROFUNG)"/>
    <property type="match status" value="1"/>
</dbReference>
<feature type="domain" description="Zn(2)-C6 fungal-type" evidence="8">
    <location>
        <begin position="20"/>
        <end position="50"/>
    </location>
</feature>
<dbReference type="AlphaFoldDB" id="A0AA38S8Z4"/>
<sequence>MLLYTRVAPPKVPKRRSRAGCTHCKEKKKKCNEERPQCNRCVERGIECSYEPVRPRQRRARDSIATSTAGISSSRLNSGARLSYLSGHRQSEGSSDDSDGNQTDCRYQEFTTPVPENPLGLHHGRIWDDLDLRLPSIDLGVTSPLEMTTPFSFDTASLMGTFSAAGDSVVDVNALSPMSTLSFNFPPTYENDQGDETLQGERRASMAGFPAGEGVGALIRYDGIGTSRQRSMSTSYASRSLAPDLAMIAPSPTVSPLLEFCAPAFAEFSERPNRRALVDHFCNVLSHLIVFREESGNPFQQLVLPLTARSGIVTEAMYALASAHLEYRGVENGERSMYFHNRAIQGLARLIRQEGQGVDRNELLAAIMLLVYYEVLVQKGRSNIVEGHLKGALAIMSNSSEEPLDPTATFLERAFRFYDVIAALSNGTAPLSAAPAAGCLAPLSPLGAPTRSPLSSVDTLLGMATTLWPILHRLSTLPSLKAELDAAVSANASSAKIAVLRTEFEMSASSIEEALQAWQPYVPAGSVATTEVPNDDVPGLELATAPEDTDPANATRRVVELNNDGEDRSTLNPDQAAAGPIPEPAVTGPTAELPAPPPPATHNRLQSILHNALAYKHSALVYLYRTVHELDRSHPAVQRHARASLRHCAGTVSAGGPMGALLWPLFVAACEAVGEGDRALAGEAFLGVERRQGMMNIERAWEIVREVWRRADEGEGGGGETPAAAGPVDEGERAYSPLGEFPIFDFGELFGGGMGMGLGQMGGVGAGAGKRTGRGKGADLWRRVSEDMGVNIVFG</sequence>
<evidence type="ECO:0000259" key="8">
    <source>
        <dbReference type="PROSITE" id="PS50048"/>
    </source>
</evidence>
<dbReference type="PROSITE" id="PS50048">
    <property type="entry name" value="ZN2_CY6_FUNGAL_2"/>
    <property type="match status" value="1"/>
</dbReference>
<dbReference type="SUPFAM" id="SSF57701">
    <property type="entry name" value="Zn2/Cys6 DNA-binding domain"/>
    <property type="match status" value="1"/>
</dbReference>
<keyword evidence="2" id="KW-0862">Zinc</keyword>
<keyword evidence="10" id="KW-1185">Reference proteome</keyword>
<evidence type="ECO:0000256" key="2">
    <source>
        <dbReference type="ARBA" id="ARBA00022833"/>
    </source>
</evidence>
<dbReference type="PRINTS" id="PR00755">
    <property type="entry name" value="AFLATOXINBRP"/>
</dbReference>
<dbReference type="GO" id="GO:0000976">
    <property type="term" value="F:transcription cis-regulatory region binding"/>
    <property type="evidence" value="ECO:0007669"/>
    <property type="project" value="TreeGrafter"/>
</dbReference>
<keyword evidence="6" id="KW-0539">Nucleus</keyword>
<comment type="subcellular location">
    <subcellularLocation>
        <location evidence="1">Nucleus</location>
    </subcellularLocation>
</comment>
<dbReference type="SMART" id="SM00066">
    <property type="entry name" value="GAL4"/>
    <property type="match status" value="1"/>
</dbReference>
<keyword evidence="3" id="KW-0805">Transcription regulation</keyword>
<dbReference type="PROSITE" id="PS00463">
    <property type="entry name" value="ZN2_CY6_FUNGAL_1"/>
    <property type="match status" value="1"/>
</dbReference>
<comment type="caution">
    <text evidence="9">The sequence shown here is derived from an EMBL/GenBank/DDBJ whole genome shotgun (WGS) entry which is preliminary data.</text>
</comment>
<gene>
    <name evidence="9" type="ORF">NKR19_g630</name>
</gene>
<name>A0AA38S8Z4_9PEZI</name>
<dbReference type="InterPro" id="IPR001138">
    <property type="entry name" value="Zn2Cys6_DnaBD"/>
</dbReference>
<organism evidence="9 10">
    <name type="scientific">Coniochaeta hoffmannii</name>
    <dbReference type="NCBI Taxonomy" id="91930"/>
    <lineage>
        <taxon>Eukaryota</taxon>
        <taxon>Fungi</taxon>
        <taxon>Dikarya</taxon>
        <taxon>Ascomycota</taxon>
        <taxon>Pezizomycotina</taxon>
        <taxon>Sordariomycetes</taxon>
        <taxon>Sordariomycetidae</taxon>
        <taxon>Coniochaetales</taxon>
        <taxon>Coniochaetaceae</taxon>
        <taxon>Coniochaeta</taxon>
    </lineage>
</organism>
<evidence type="ECO:0000256" key="7">
    <source>
        <dbReference type="SAM" id="MobiDB-lite"/>
    </source>
</evidence>
<evidence type="ECO:0000256" key="6">
    <source>
        <dbReference type="ARBA" id="ARBA00023242"/>
    </source>
</evidence>
<dbReference type="Proteomes" id="UP001174691">
    <property type="component" value="Unassembled WGS sequence"/>
</dbReference>
<accession>A0AA38S8Z4</accession>
<dbReference type="EMBL" id="JANBVN010000005">
    <property type="protein sequence ID" value="KAJ9165272.1"/>
    <property type="molecule type" value="Genomic_DNA"/>
</dbReference>
<protein>
    <submittedName>
        <fullName evidence="9">Transcription factor</fullName>
    </submittedName>
</protein>
<evidence type="ECO:0000313" key="10">
    <source>
        <dbReference type="Proteomes" id="UP001174691"/>
    </source>
</evidence>
<dbReference type="Gene3D" id="4.10.240.10">
    <property type="entry name" value="Zn(2)-C6 fungal-type DNA-binding domain"/>
    <property type="match status" value="1"/>
</dbReference>
<keyword evidence="4" id="KW-0238">DNA-binding</keyword>
<dbReference type="GO" id="GO:0005634">
    <property type="term" value="C:nucleus"/>
    <property type="evidence" value="ECO:0007669"/>
    <property type="project" value="UniProtKB-SubCell"/>
</dbReference>
<dbReference type="Pfam" id="PF11951">
    <property type="entry name" value="Fungal_trans_2"/>
    <property type="match status" value="2"/>
</dbReference>
<evidence type="ECO:0000256" key="5">
    <source>
        <dbReference type="ARBA" id="ARBA00023163"/>
    </source>
</evidence>
<feature type="compositionally biased region" description="Polar residues" evidence="7">
    <location>
        <begin position="100"/>
        <end position="111"/>
    </location>
</feature>
<proteinExistence type="predicted"/>
<evidence type="ECO:0000256" key="3">
    <source>
        <dbReference type="ARBA" id="ARBA00023015"/>
    </source>
</evidence>